<keyword evidence="3" id="KW-1185">Reference proteome</keyword>
<accession>A0A1V4KF10</accession>
<name>A0A1V4KF10_PATFA</name>
<organism evidence="2 3">
    <name type="scientific">Patagioenas fasciata monilis</name>
    <dbReference type="NCBI Taxonomy" id="372326"/>
    <lineage>
        <taxon>Eukaryota</taxon>
        <taxon>Metazoa</taxon>
        <taxon>Chordata</taxon>
        <taxon>Craniata</taxon>
        <taxon>Vertebrata</taxon>
        <taxon>Euteleostomi</taxon>
        <taxon>Archelosauria</taxon>
        <taxon>Archosauria</taxon>
        <taxon>Dinosauria</taxon>
        <taxon>Saurischia</taxon>
        <taxon>Theropoda</taxon>
        <taxon>Coelurosauria</taxon>
        <taxon>Aves</taxon>
        <taxon>Neognathae</taxon>
        <taxon>Neoaves</taxon>
        <taxon>Columbimorphae</taxon>
        <taxon>Columbiformes</taxon>
        <taxon>Columbidae</taxon>
        <taxon>Patagioenas</taxon>
    </lineage>
</organism>
<evidence type="ECO:0000313" key="3">
    <source>
        <dbReference type="Proteomes" id="UP000190648"/>
    </source>
</evidence>
<feature type="region of interest" description="Disordered" evidence="1">
    <location>
        <begin position="1"/>
        <end position="68"/>
    </location>
</feature>
<feature type="compositionally biased region" description="Basic and acidic residues" evidence="1">
    <location>
        <begin position="12"/>
        <end position="25"/>
    </location>
</feature>
<dbReference type="Proteomes" id="UP000190648">
    <property type="component" value="Unassembled WGS sequence"/>
</dbReference>
<evidence type="ECO:0000256" key="1">
    <source>
        <dbReference type="SAM" id="MobiDB-lite"/>
    </source>
</evidence>
<dbReference type="AlphaFoldDB" id="A0A1V4KF10"/>
<dbReference type="EMBL" id="LSYS01003385">
    <property type="protein sequence ID" value="OPJ82923.1"/>
    <property type="molecule type" value="Genomic_DNA"/>
</dbReference>
<sequence length="68" mass="7019">MYPRARGASAGHAEELGSESREEGGKCQIGKGGVKGGRERQTRAGAAALGCPPPGEAPGEEEKWKGRL</sequence>
<gene>
    <name evidence="2" type="ORF">AV530_010380</name>
</gene>
<proteinExistence type="predicted"/>
<comment type="caution">
    <text evidence="2">The sequence shown here is derived from an EMBL/GenBank/DDBJ whole genome shotgun (WGS) entry which is preliminary data.</text>
</comment>
<reference evidence="2 3" key="1">
    <citation type="submission" date="2016-02" db="EMBL/GenBank/DDBJ databases">
        <title>Band-tailed pigeon sequencing and assembly.</title>
        <authorList>
            <person name="Soares A.E."/>
            <person name="Novak B.J."/>
            <person name="Rice E.S."/>
            <person name="O'Connell B."/>
            <person name="Chang D."/>
            <person name="Weber S."/>
            <person name="Shapiro B."/>
        </authorList>
    </citation>
    <scope>NUCLEOTIDE SEQUENCE [LARGE SCALE GENOMIC DNA]</scope>
    <source>
        <strain evidence="2">BTP2013</strain>
        <tissue evidence="2">Blood</tissue>
    </source>
</reference>
<protein>
    <submittedName>
        <fullName evidence="2">Uncharacterized protein</fullName>
    </submittedName>
</protein>
<evidence type="ECO:0000313" key="2">
    <source>
        <dbReference type="EMBL" id="OPJ82923.1"/>
    </source>
</evidence>